<dbReference type="Proteomes" id="UP000315295">
    <property type="component" value="Unassembled WGS sequence"/>
</dbReference>
<protein>
    <submittedName>
        <fullName evidence="2">Uncharacterized protein</fullName>
    </submittedName>
</protein>
<reference evidence="2 3" key="1">
    <citation type="journal article" date="2019" name="G3 (Bethesda)">
        <title>Sequencing of a Wild Apple (Malus baccata) Genome Unravels the Differences Between Cultivated and Wild Apple Species Regarding Disease Resistance and Cold Tolerance.</title>
        <authorList>
            <person name="Chen X."/>
        </authorList>
    </citation>
    <scope>NUCLEOTIDE SEQUENCE [LARGE SCALE GENOMIC DNA]</scope>
    <source>
        <strain evidence="3">cv. Shandingzi</strain>
        <tissue evidence="2">Leaves</tissue>
    </source>
</reference>
<evidence type="ECO:0000256" key="1">
    <source>
        <dbReference type="SAM" id="MobiDB-lite"/>
    </source>
</evidence>
<keyword evidence="3" id="KW-1185">Reference proteome</keyword>
<accession>A0A540MWL0</accession>
<feature type="region of interest" description="Disordered" evidence="1">
    <location>
        <begin position="94"/>
        <end position="142"/>
    </location>
</feature>
<proteinExistence type="predicted"/>
<feature type="compositionally biased region" description="Polar residues" evidence="1">
    <location>
        <begin position="19"/>
        <end position="43"/>
    </location>
</feature>
<gene>
    <name evidence="2" type="ORF">C1H46_011170</name>
</gene>
<sequence>MTFSHVLKALCLRNNNTTPDSPSCNYNPNHEISTTSAPNSSHFITGDPANNEAAPTAPDYHCPTQAAPCTDVPSFVPHDDGVDCECLKPPGQDIGSCSSSSAGLHDQPAATPPPLTPMNTNEKGKGKKKGKKKSTSGRSAGNVFEVRGNTITGCKGDKVGIFDFGNTCT</sequence>
<feature type="region of interest" description="Disordered" evidence="1">
    <location>
        <begin position="19"/>
        <end position="59"/>
    </location>
</feature>
<dbReference type="AlphaFoldDB" id="A0A540MWL0"/>
<dbReference type="EMBL" id="VIEB01000160">
    <property type="protein sequence ID" value="TQE03167.1"/>
    <property type="molecule type" value="Genomic_DNA"/>
</dbReference>
<feature type="compositionally biased region" description="Basic residues" evidence="1">
    <location>
        <begin position="125"/>
        <end position="135"/>
    </location>
</feature>
<organism evidence="2 3">
    <name type="scientific">Malus baccata</name>
    <name type="common">Siberian crab apple</name>
    <name type="synonym">Pyrus baccata</name>
    <dbReference type="NCBI Taxonomy" id="106549"/>
    <lineage>
        <taxon>Eukaryota</taxon>
        <taxon>Viridiplantae</taxon>
        <taxon>Streptophyta</taxon>
        <taxon>Embryophyta</taxon>
        <taxon>Tracheophyta</taxon>
        <taxon>Spermatophyta</taxon>
        <taxon>Magnoliopsida</taxon>
        <taxon>eudicotyledons</taxon>
        <taxon>Gunneridae</taxon>
        <taxon>Pentapetalae</taxon>
        <taxon>rosids</taxon>
        <taxon>fabids</taxon>
        <taxon>Rosales</taxon>
        <taxon>Rosaceae</taxon>
        <taxon>Amygdaloideae</taxon>
        <taxon>Maleae</taxon>
        <taxon>Malus</taxon>
    </lineage>
</organism>
<evidence type="ECO:0000313" key="2">
    <source>
        <dbReference type="EMBL" id="TQE03167.1"/>
    </source>
</evidence>
<comment type="caution">
    <text evidence="2">The sequence shown here is derived from an EMBL/GenBank/DDBJ whole genome shotgun (WGS) entry which is preliminary data.</text>
</comment>
<evidence type="ECO:0000313" key="3">
    <source>
        <dbReference type="Proteomes" id="UP000315295"/>
    </source>
</evidence>
<name>A0A540MWL0_MALBA</name>